<evidence type="ECO:0000256" key="1">
    <source>
        <dbReference type="ARBA" id="ARBA00006484"/>
    </source>
</evidence>
<dbReference type="PRINTS" id="PR00081">
    <property type="entry name" value="GDHRDH"/>
</dbReference>
<evidence type="ECO:0000256" key="3">
    <source>
        <dbReference type="RuleBase" id="RU000363"/>
    </source>
</evidence>
<keyword evidence="2 4" id="KW-0560">Oxidoreductase</keyword>
<dbReference type="PRINTS" id="PR00080">
    <property type="entry name" value="SDRFAMILY"/>
</dbReference>
<dbReference type="PANTHER" id="PTHR43639">
    <property type="entry name" value="OXIDOREDUCTASE, SHORT-CHAIN DEHYDROGENASE/REDUCTASE FAMILY (AFU_ORTHOLOGUE AFUA_5G02870)"/>
    <property type="match status" value="1"/>
</dbReference>
<accession>A0ABW1CNJ9</accession>
<evidence type="ECO:0000313" key="4">
    <source>
        <dbReference type="EMBL" id="MFC5827299.1"/>
    </source>
</evidence>
<reference evidence="5" key="1">
    <citation type="journal article" date="2019" name="Int. J. Syst. Evol. Microbiol.">
        <title>The Global Catalogue of Microorganisms (GCM) 10K type strain sequencing project: providing services to taxonomists for standard genome sequencing and annotation.</title>
        <authorList>
            <consortium name="The Broad Institute Genomics Platform"/>
            <consortium name="The Broad Institute Genome Sequencing Center for Infectious Disease"/>
            <person name="Wu L."/>
            <person name="Ma J."/>
        </authorList>
    </citation>
    <scope>NUCLEOTIDE SEQUENCE [LARGE SCALE GENOMIC DNA]</scope>
    <source>
        <strain evidence="5">CCUG 53903</strain>
    </source>
</reference>
<dbReference type="InterPro" id="IPR036291">
    <property type="entry name" value="NAD(P)-bd_dom_sf"/>
</dbReference>
<dbReference type="InterPro" id="IPR020904">
    <property type="entry name" value="Sc_DH/Rdtase_CS"/>
</dbReference>
<evidence type="ECO:0000256" key="2">
    <source>
        <dbReference type="ARBA" id="ARBA00023002"/>
    </source>
</evidence>
<dbReference type="GO" id="GO:0016491">
    <property type="term" value="F:oxidoreductase activity"/>
    <property type="evidence" value="ECO:0007669"/>
    <property type="project" value="UniProtKB-KW"/>
</dbReference>
<proteinExistence type="inferred from homology"/>
<keyword evidence="5" id="KW-1185">Reference proteome</keyword>
<sequence>MTEIRTALVTGATSGIGRAAALKLARDGYKVLVHGRDAERGAVVVKEIENAGGSAEFLAADLTDVRAIGQLAAAAGDVDVLVNNAGFSWFGPTADLDPGTFDELFDANVRSAYYLTAAIAPQMAERGRGVVINLGSMAGQIGLAGGAAYSATKAALTSLTRSWAAEYSPRGVRVNTIAPGPAYTGGSSRESLTALGKTTLLSRTAEAEEIGDVIAFLASPAAGYITGAVIPVDGGRTAV</sequence>
<gene>
    <name evidence="4" type="ORF">ACFPZ3_25840</name>
</gene>
<comment type="similarity">
    <text evidence="1 3">Belongs to the short-chain dehydrogenases/reductases (SDR) family.</text>
</comment>
<evidence type="ECO:0000313" key="5">
    <source>
        <dbReference type="Proteomes" id="UP001596058"/>
    </source>
</evidence>
<name>A0ABW1CNJ9_9ACTN</name>
<dbReference type="PROSITE" id="PS00061">
    <property type="entry name" value="ADH_SHORT"/>
    <property type="match status" value="1"/>
</dbReference>
<dbReference type="CDD" id="cd05233">
    <property type="entry name" value="SDR_c"/>
    <property type="match status" value="1"/>
</dbReference>
<dbReference type="EMBL" id="JBHSPA010000028">
    <property type="protein sequence ID" value="MFC5827299.1"/>
    <property type="molecule type" value="Genomic_DNA"/>
</dbReference>
<dbReference type="EC" id="1.1.1.-" evidence="4"/>
<dbReference type="InterPro" id="IPR002347">
    <property type="entry name" value="SDR_fam"/>
</dbReference>
<dbReference type="Gene3D" id="3.40.50.720">
    <property type="entry name" value="NAD(P)-binding Rossmann-like Domain"/>
    <property type="match status" value="1"/>
</dbReference>
<organism evidence="4 5">
    <name type="scientific">Nonomuraea insulae</name>
    <dbReference type="NCBI Taxonomy" id="1616787"/>
    <lineage>
        <taxon>Bacteria</taxon>
        <taxon>Bacillati</taxon>
        <taxon>Actinomycetota</taxon>
        <taxon>Actinomycetes</taxon>
        <taxon>Streptosporangiales</taxon>
        <taxon>Streptosporangiaceae</taxon>
        <taxon>Nonomuraea</taxon>
    </lineage>
</organism>
<dbReference type="Pfam" id="PF00106">
    <property type="entry name" value="adh_short"/>
    <property type="match status" value="1"/>
</dbReference>
<comment type="caution">
    <text evidence="4">The sequence shown here is derived from an EMBL/GenBank/DDBJ whole genome shotgun (WGS) entry which is preliminary data.</text>
</comment>
<dbReference type="SUPFAM" id="SSF51735">
    <property type="entry name" value="NAD(P)-binding Rossmann-fold domains"/>
    <property type="match status" value="1"/>
</dbReference>
<dbReference type="RefSeq" id="WP_379516803.1">
    <property type="nucleotide sequence ID" value="NZ_JBHSPA010000028.1"/>
</dbReference>
<dbReference type="Proteomes" id="UP001596058">
    <property type="component" value="Unassembled WGS sequence"/>
</dbReference>
<dbReference type="PANTHER" id="PTHR43639:SF1">
    <property type="entry name" value="SHORT-CHAIN DEHYDROGENASE_REDUCTASE FAMILY PROTEIN"/>
    <property type="match status" value="1"/>
</dbReference>
<protein>
    <submittedName>
        <fullName evidence="4">SDR family NAD(P)-dependent oxidoreductase</fullName>
        <ecNumber evidence="4">1.1.1.-</ecNumber>
    </submittedName>
</protein>